<evidence type="ECO:0000256" key="1">
    <source>
        <dbReference type="ARBA" id="ARBA00004141"/>
    </source>
</evidence>
<dbReference type="InterPro" id="IPR005828">
    <property type="entry name" value="MFS_sugar_transport-like"/>
</dbReference>
<keyword evidence="4 5" id="KW-0472">Membrane</keyword>
<dbReference type="Gene3D" id="1.20.1250.20">
    <property type="entry name" value="MFS general substrate transporter like domains"/>
    <property type="match status" value="3"/>
</dbReference>
<dbReference type="PANTHER" id="PTHR48022:SF2">
    <property type="entry name" value="PLASTIDIC GLUCOSE TRANSPORTER 4"/>
    <property type="match status" value="1"/>
</dbReference>
<dbReference type="AlphaFoldDB" id="A0A9P5H5R2"/>
<feature type="transmembrane region" description="Helical" evidence="5">
    <location>
        <begin position="69"/>
        <end position="89"/>
    </location>
</feature>
<evidence type="ECO:0000313" key="6">
    <source>
        <dbReference type="EMBL" id="KAF7549704.1"/>
    </source>
</evidence>
<gene>
    <name evidence="6" type="ORF">G7Z17_g6207</name>
</gene>
<organism evidence="6 7">
    <name type="scientific">Cylindrodendrum hubeiense</name>
    <dbReference type="NCBI Taxonomy" id="595255"/>
    <lineage>
        <taxon>Eukaryota</taxon>
        <taxon>Fungi</taxon>
        <taxon>Dikarya</taxon>
        <taxon>Ascomycota</taxon>
        <taxon>Pezizomycotina</taxon>
        <taxon>Sordariomycetes</taxon>
        <taxon>Hypocreomycetidae</taxon>
        <taxon>Hypocreales</taxon>
        <taxon>Nectriaceae</taxon>
        <taxon>Cylindrodendrum</taxon>
    </lineage>
</organism>
<dbReference type="GO" id="GO:0005351">
    <property type="term" value="F:carbohydrate:proton symporter activity"/>
    <property type="evidence" value="ECO:0007669"/>
    <property type="project" value="TreeGrafter"/>
</dbReference>
<dbReference type="InterPro" id="IPR036259">
    <property type="entry name" value="MFS_trans_sf"/>
</dbReference>
<dbReference type="EMBL" id="JAANBB010000115">
    <property type="protein sequence ID" value="KAF7549704.1"/>
    <property type="molecule type" value="Genomic_DNA"/>
</dbReference>
<evidence type="ECO:0000313" key="7">
    <source>
        <dbReference type="Proteomes" id="UP000722485"/>
    </source>
</evidence>
<dbReference type="InterPro" id="IPR050360">
    <property type="entry name" value="MFS_Sugar_Transporters"/>
</dbReference>
<dbReference type="Pfam" id="PF00083">
    <property type="entry name" value="Sugar_tr"/>
    <property type="match status" value="2"/>
</dbReference>
<evidence type="ECO:0000256" key="2">
    <source>
        <dbReference type="ARBA" id="ARBA00022692"/>
    </source>
</evidence>
<feature type="transmembrane region" description="Helical" evidence="5">
    <location>
        <begin position="227"/>
        <end position="247"/>
    </location>
</feature>
<dbReference type="Proteomes" id="UP000722485">
    <property type="component" value="Unassembled WGS sequence"/>
</dbReference>
<keyword evidence="3 5" id="KW-1133">Transmembrane helix</keyword>
<evidence type="ECO:0000256" key="3">
    <source>
        <dbReference type="ARBA" id="ARBA00022989"/>
    </source>
</evidence>
<comment type="caution">
    <text evidence="6">The sequence shown here is derived from an EMBL/GenBank/DDBJ whole genome shotgun (WGS) entry which is preliminary data.</text>
</comment>
<proteinExistence type="predicted"/>
<dbReference type="GO" id="GO:0016020">
    <property type="term" value="C:membrane"/>
    <property type="evidence" value="ECO:0007669"/>
    <property type="project" value="UniProtKB-SubCell"/>
</dbReference>
<name>A0A9P5H5R2_9HYPO</name>
<keyword evidence="2 5" id="KW-0812">Transmembrane</keyword>
<dbReference type="PANTHER" id="PTHR48022">
    <property type="entry name" value="PLASTIDIC GLUCOSE TRANSPORTER 4"/>
    <property type="match status" value="1"/>
</dbReference>
<reference evidence="6" key="1">
    <citation type="submission" date="2020-03" db="EMBL/GenBank/DDBJ databases">
        <title>Draft Genome Sequence of Cylindrodendrum hubeiense.</title>
        <authorList>
            <person name="Buettner E."/>
            <person name="Kellner H."/>
        </authorList>
    </citation>
    <scope>NUCLEOTIDE SEQUENCE</scope>
    <source>
        <strain evidence="6">IHI 201604</strain>
    </source>
</reference>
<sequence>MASNRILKHFNATLALSFAVVAVSTFNYGFDNSGYATTQAMDAFQRQFGELDSTGEYTLPPMWLSLFNSLNYIGFGAGVIIGSLVSARWGRRWYIYIGMELAVVPVYQAEIMPAEIRGFAVGSYQFSLMSPRWLLTKDRSEEAHQSLKKLRAGTITDAEIDEQFAALQYALKQDVEEGAFTEIFQGVNLKRTAIVVVMNFFQQATGQAFASTYGTIFIRGIGTVNPFTMTIINSVVNLSMVFIGLYLNDRLGRR</sequence>
<feature type="transmembrane region" description="Helical" evidence="5">
    <location>
        <begin position="12"/>
        <end position="30"/>
    </location>
</feature>
<comment type="subcellular location">
    <subcellularLocation>
        <location evidence="1">Membrane</location>
        <topology evidence="1">Multi-pass membrane protein</topology>
    </subcellularLocation>
</comment>
<accession>A0A9P5H5R2</accession>
<evidence type="ECO:0000256" key="4">
    <source>
        <dbReference type="ARBA" id="ARBA00023136"/>
    </source>
</evidence>
<protein>
    <submittedName>
        <fullName evidence="6">Uncharacterized protein</fullName>
    </submittedName>
</protein>
<dbReference type="SUPFAM" id="SSF103473">
    <property type="entry name" value="MFS general substrate transporter"/>
    <property type="match status" value="1"/>
</dbReference>
<keyword evidence="7" id="KW-1185">Reference proteome</keyword>
<dbReference type="OrthoDB" id="6612291at2759"/>
<evidence type="ECO:0000256" key="5">
    <source>
        <dbReference type="SAM" id="Phobius"/>
    </source>
</evidence>